<protein>
    <recommendedName>
        <fullName evidence="4">Secreted protein</fullName>
    </recommendedName>
</protein>
<gene>
    <name evidence="2" type="ORF">LY79DRAFT_562575</name>
</gene>
<feature type="non-terminal residue" evidence="2">
    <location>
        <position position="1"/>
    </location>
</feature>
<accession>A0AAD8PTN5</accession>
<sequence>MRSYTVGSWAWSLLPSFHLIYILNARTMTQPNSPYNELACNCQKPPGPAIGRGSLRAASCCDQRSRPSAWPS</sequence>
<dbReference type="EMBL" id="JAHLJV010000059">
    <property type="protein sequence ID" value="KAK1580017.1"/>
    <property type="molecule type" value="Genomic_DNA"/>
</dbReference>
<evidence type="ECO:0000313" key="3">
    <source>
        <dbReference type="Proteomes" id="UP001230504"/>
    </source>
</evidence>
<keyword evidence="3" id="KW-1185">Reference proteome</keyword>
<organism evidence="2 3">
    <name type="scientific">Colletotrichum navitas</name>
    <dbReference type="NCBI Taxonomy" id="681940"/>
    <lineage>
        <taxon>Eukaryota</taxon>
        <taxon>Fungi</taxon>
        <taxon>Dikarya</taxon>
        <taxon>Ascomycota</taxon>
        <taxon>Pezizomycotina</taxon>
        <taxon>Sordariomycetes</taxon>
        <taxon>Hypocreomycetidae</taxon>
        <taxon>Glomerellales</taxon>
        <taxon>Glomerellaceae</taxon>
        <taxon>Colletotrichum</taxon>
        <taxon>Colletotrichum graminicola species complex</taxon>
    </lineage>
</organism>
<dbReference type="RefSeq" id="XP_060411085.1">
    <property type="nucleotide sequence ID" value="XM_060558487.1"/>
</dbReference>
<evidence type="ECO:0008006" key="4">
    <source>
        <dbReference type="Google" id="ProtNLM"/>
    </source>
</evidence>
<reference evidence="2" key="1">
    <citation type="submission" date="2021-06" db="EMBL/GenBank/DDBJ databases">
        <title>Comparative genomics, transcriptomics and evolutionary studies reveal genomic signatures of adaptation to plant cell wall in hemibiotrophic fungi.</title>
        <authorList>
            <consortium name="DOE Joint Genome Institute"/>
            <person name="Baroncelli R."/>
            <person name="Diaz J.F."/>
            <person name="Benocci T."/>
            <person name="Peng M."/>
            <person name="Battaglia E."/>
            <person name="Haridas S."/>
            <person name="Andreopoulos W."/>
            <person name="Labutti K."/>
            <person name="Pangilinan J."/>
            <person name="Floch G.L."/>
            <person name="Makela M.R."/>
            <person name="Henrissat B."/>
            <person name="Grigoriev I.V."/>
            <person name="Crouch J.A."/>
            <person name="De Vries R.P."/>
            <person name="Sukno S.A."/>
            <person name="Thon M.R."/>
        </authorList>
    </citation>
    <scope>NUCLEOTIDE SEQUENCE</scope>
    <source>
        <strain evidence="2">CBS 125086</strain>
    </source>
</reference>
<dbReference type="Proteomes" id="UP001230504">
    <property type="component" value="Unassembled WGS sequence"/>
</dbReference>
<keyword evidence="1" id="KW-0732">Signal</keyword>
<proteinExistence type="predicted"/>
<name>A0AAD8PTN5_9PEZI</name>
<feature type="signal peptide" evidence="1">
    <location>
        <begin position="1"/>
        <end position="25"/>
    </location>
</feature>
<evidence type="ECO:0000256" key="1">
    <source>
        <dbReference type="SAM" id="SignalP"/>
    </source>
</evidence>
<dbReference type="AlphaFoldDB" id="A0AAD8PTN5"/>
<comment type="caution">
    <text evidence="2">The sequence shown here is derived from an EMBL/GenBank/DDBJ whole genome shotgun (WGS) entry which is preliminary data.</text>
</comment>
<dbReference type="GeneID" id="85442727"/>
<evidence type="ECO:0000313" key="2">
    <source>
        <dbReference type="EMBL" id="KAK1580017.1"/>
    </source>
</evidence>
<feature type="chain" id="PRO_5042079513" description="Secreted protein" evidence="1">
    <location>
        <begin position="26"/>
        <end position="72"/>
    </location>
</feature>